<evidence type="ECO:0000256" key="1">
    <source>
        <dbReference type="SAM" id="SignalP"/>
    </source>
</evidence>
<dbReference type="AlphaFoldDB" id="A0A7U2HVW8"/>
<dbReference type="VEuPathDB" id="FungiDB:JI435_425740"/>
<sequence length="100" mass="11064">MKFSLALLACLLAACASARHVDGGVACRTDADVGTLTCSPDYNQVIMCERGPMVPKRLEWRPFLNCEAIGRIDGVGFKCDWISHKCVHKPTQDDPAYFPY</sequence>
<evidence type="ECO:0000313" key="2">
    <source>
        <dbReference type="EMBL" id="QRC90601.1"/>
    </source>
</evidence>
<name>A0A7U2HVW8_PHANO</name>
<reference evidence="3" key="1">
    <citation type="journal article" date="2021" name="BMC Genomics">
        <title>Chromosome-level genome assembly and manually-curated proteome of model necrotroph Parastagonospora nodorum Sn15 reveals a genome-wide trove of candidate effector homologs, and redundancy of virulence-related functions within an accessory chromosome.</title>
        <authorList>
            <person name="Bertazzoni S."/>
            <person name="Jones D.A.B."/>
            <person name="Phan H.T."/>
            <person name="Tan K.-C."/>
            <person name="Hane J.K."/>
        </authorList>
    </citation>
    <scope>NUCLEOTIDE SEQUENCE [LARGE SCALE GENOMIC DNA]</scope>
    <source>
        <strain evidence="3">SN15 / ATCC MYA-4574 / FGSC 10173)</strain>
    </source>
</reference>
<accession>A0A7U2HVW8</accession>
<proteinExistence type="predicted"/>
<keyword evidence="1" id="KW-0732">Signal</keyword>
<protein>
    <submittedName>
        <fullName evidence="2">Uncharacterized protein</fullName>
    </submittedName>
</protein>
<dbReference type="RefSeq" id="XP_001790820.1">
    <property type="nucleotide sequence ID" value="XM_001790768.1"/>
</dbReference>
<organism evidence="2 3">
    <name type="scientific">Phaeosphaeria nodorum (strain SN15 / ATCC MYA-4574 / FGSC 10173)</name>
    <name type="common">Glume blotch fungus</name>
    <name type="synonym">Parastagonospora nodorum</name>
    <dbReference type="NCBI Taxonomy" id="321614"/>
    <lineage>
        <taxon>Eukaryota</taxon>
        <taxon>Fungi</taxon>
        <taxon>Dikarya</taxon>
        <taxon>Ascomycota</taxon>
        <taxon>Pezizomycotina</taxon>
        <taxon>Dothideomycetes</taxon>
        <taxon>Pleosporomycetidae</taxon>
        <taxon>Pleosporales</taxon>
        <taxon>Pleosporineae</taxon>
        <taxon>Phaeosphaeriaceae</taxon>
        <taxon>Parastagonospora</taxon>
    </lineage>
</organism>
<evidence type="ECO:0000313" key="3">
    <source>
        <dbReference type="Proteomes" id="UP000663193"/>
    </source>
</evidence>
<gene>
    <name evidence="2" type="ORF">JI435_425740</name>
</gene>
<dbReference type="Proteomes" id="UP000663193">
    <property type="component" value="Chromosome 1"/>
</dbReference>
<dbReference type="KEGG" id="pno:SNOG_00125"/>
<dbReference type="PROSITE" id="PS51257">
    <property type="entry name" value="PROKAR_LIPOPROTEIN"/>
    <property type="match status" value="1"/>
</dbReference>
<dbReference type="EMBL" id="CP069023">
    <property type="protein sequence ID" value="QRC90601.1"/>
    <property type="molecule type" value="Genomic_DNA"/>
</dbReference>
<feature type="signal peptide" evidence="1">
    <location>
        <begin position="1"/>
        <end position="18"/>
    </location>
</feature>
<keyword evidence="3" id="KW-1185">Reference proteome</keyword>
<feature type="chain" id="PRO_5034386882" evidence="1">
    <location>
        <begin position="19"/>
        <end position="100"/>
    </location>
</feature>